<keyword evidence="5" id="KW-1185">Reference proteome</keyword>
<dbReference type="Gene3D" id="2.60.120.200">
    <property type="match status" value="1"/>
</dbReference>
<evidence type="ECO:0000256" key="2">
    <source>
        <dbReference type="SAM" id="Phobius"/>
    </source>
</evidence>
<dbReference type="OrthoDB" id="4781at2759"/>
<evidence type="ECO:0000313" key="5">
    <source>
        <dbReference type="Proteomes" id="UP000749646"/>
    </source>
</evidence>
<feature type="domain" description="GH16" evidence="3">
    <location>
        <begin position="131"/>
        <end position="194"/>
    </location>
</feature>
<dbReference type="EMBL" id="JAAAHW010000531">
    <property type="protein sequence ID" value="KAG0001428.1"/>
    <property type="molecule type" value="Genomic_DNA"/>
</dbReference>
<dbReference type="InterPro" id="IPR013320">
    <property type="entry name" value="ConA-like_dom_sf"/>
</dbReference>
<dbReference type="GO" id="GO:0004553">
    <property type="term" value="F:hydrolase activity, hydrolyzing O-glycosyl compounds"/>
    <property type="evidence" value="ECO:0007669"/>
    <property type="project" value="InterPro"/>
</dbReference>
<proteinExistence type="predicted"/>
<sequence length="365" mass="41569">MDPRQRKLFLRTRRDMVKTQSGGGFGATVSTTRWNKFGTFTAKFQSGSTGSGIVTAFLLSNPVFGEEISFELTGKDPKKVVTNYYRRIPTTTVHHHHRHLQHQQHQHHHEAHIVSHSYPHSHSSHSHLESHEETHDLNRDSTKHDLVYKLEWNEKQIRWSVDGKVLRTGLPKNAMQLQLTIWDAGYTPETAAWAGGKTQYGADNLNEYVTTMSSRLDARIPKKVTSLGKARSIQATQVGSQEGRKKKKSTKKFFEIAVLSLIKWTFVLLAIICGAAYFTSPKSKSGVVTLRSSTRDSRDIHLGVYMKRAAALEPQHEPQYKIRFKSTAQRLLEAIVDNGGKDKYFNRSLRMFSTQKQGFYMCRGL</sequence>
<comment type="caution">
    <text evidence="4">The sequence shown here is derived from an EMBL/GenBank/DDBJ whole genome shotgun (WGS) entry which is preliminary data.</text>
</comment>
<dbReference type="SUPFAM" id="SSF49899">
    <property type="entry name" value="Concanavalin A-like lectins/glucanases"/>
    <property type="match status" value="1"/>
</dbReference>
<feature type="transmembrane region" description="Helical" evidence="2">
    <location>
        <begin position="253"/>
        <end position="278"/>
    </location>
</feature>
<dbReference type="InterPro" id="IPR000757">
    <property type="entry name" value="Beta-glucanase-like"/>
</dbReference>
<gene>
    <name evidence="4" type="ORF">BGZ65_003496</name>
</gene>
<feature type="compositionally biased region" description="Basic and acidic residues" evidence="1">
    <location>
        <begin position="126"/>
        <end position="138"/>
    </location>
</feature>
<reference evidence="4" key="1">
    <citation type="journal article" date="2020" name="Fungal Divers.">
        <title>Resolving the Mortierellaceae phylogeny through synthesis of multi-gene phylogenetics and phylogenomics.</title>
        <authorList>
            <person name="Vandepol N."/>
            <person name="Liber J."/>
            <person name="Desiro A."/>
            <person name="Na H."/>
            <person name="Kennedy M."/>
            <person name="Barry K."/>
            <person name="Grigoriev I.V."/>
            <person name="Miller A.N."/>
            <person name="O'Donnell K."/>
            <person name="Stajich J.E."/>
            <person name="Bonito G."/>
        </authorList>
    </citation>
    <scope>NUCLEOTIDE SEQUENCE</scope>
    <source>
        <strain evidence="4">MES-2147</strain>
    </source>
</reference>
<keyword evidence="2" id="KW-0812">Transmembrane</keyword>
<dbReference type="Pfam" id="PF00722">
    <property type="entry name" value="Glyco_hydro_16"/>
    <property type="match status" value="2"/>
</dbReference>
<feature type="region of interest" description="Disordered" evidence="1">
    <location>
        <begin position="116"/>
        <end position="138"/>
    </location>
</feature>
<dbReference type="Proteomes" id="UP000749646">
    <property type="component" value="Unassembled WGS sequence"/>
</dbReference>
<evidence type="ECO:0000313" key="4">
    <source>
        <dbReference type="EMBL" id="KAG0001428.1"/>
    </source>
</evidence>
<protein>
    <recommendedName>
        <fullName evidence="3">GH16 domain-containing protein</fullName>
    </recommendedName>
</protein>
<keyword evidence="2" id="KW-0472">Membrane</keyword>
<name>A0A9P6MI25_9FUNG</name>
<dbReference type="GO" id="GO:0005975">
    <property type="term" value="P:carbohydrate metabolic process"/>
    <property type="evidence" value="ECO:0007669"/>
    <property type="project" value="InterPro"/>
</dbReference>
<accession>A0A9P6MI25</accession>
<keyword evidence="2" id="KW-1133">Transmembrane helix</keyword>
<dbReference type="AlphaFoldDB" id="A0A9P6MI25"/>
<evidence type="ECO:0000259" key="3">
    <source>
        <dbReference type="Pfam" id="PF00722"/>
    </source>
</evidence>
<feature type="domain" description="GH16" evidence="3">
    <location>
        <begin position="25"/>
        <end position="109"/>
    </location>
</feature>
<organism evidence="4 5">
    <name type="scientific">Modicella reniformis</name>
    <dbReference type="NCBI Taxonomy" id="1440133"/>
    <lineage>
        <taxon>Eukaryota</taxon>
        <taxon>Fungi</taxon>
        <taxon>Fungi incertae sedis</taxon>
        <taxon>Mucoromycota</taxon>
        <taxon>Mortierellomycotina</taxon>
        <taxon>Mortierellomycetes</taxon>
        <taxon>Mortierellales</taxon>
        <taxon>Mortierellaceae</taxon>
        <taxon>Modicella</taxon>
    </lineage>
</organism>
<evidence type="ECO:0000256" key="1">
    <source>
        <dbReference type="SAM" id="MobiDB-lite"/>
    </source>
</evidence>